<dbReference type="Proteomes" id="UP000887577">
    <property type="component" value="Unplaced"/>
</dbReference>
<accession>A0A914ZAA5</accession>
<feature type="region of interest" description="Disordered" evidence="1">
    <location>
        <begin position="1"/>
        <end position="21"/>
    </location>
</feature>
<evidence type="ECO:0000313" key="2">
    <source>
        <dbReference type="Proteomes" id="UP000887577"/>
    </source>
</evidence>
<dbReference type="WBParaSite" id="PSU_v2.g718.t1">
    <property type="protein sequence ID" value="PSU_v2.g718.t1"/>
    <property type="gene ID" value="PSU_v2.g718"/>
</dbReference>
<name>A0A914ZAA5_9BILA</name>
<evidence type="ECO:0000256" key="1">
    <source>
        <dbReference type="SAM" id="MobiDB-lite"/>
    </source>
</evidence>
<proteinExistence type="predicted"/>
<dbReference type="AlphaFoldDB" id="A0A914ZAA5"/>
<organism evidence="2 3">
    <name type="scientific">Panagrolaimus superbus</name>
    <dbReference type="NCBI Taxonomy" id="310955"/>
    <lineage>
        <taxon>Eukaryota</taxon>
        <taxon>Metazoa</taxon>
        <taxon>Ecdysozoa</taxon>
        <taxon>Nematoda</taxon>
        <taxon>Chromadorea</taxon>
        <taxon>Rhabditida</taxon>
        <taxon>Tylenchina</taxon>
        <taxon>Panagrolaimomorpha</taxon>
        <taxon>Panagrolaimoidea</taxon>
        <taxon>Panagrolaimidae</taxon>
        <taxon>Panagrolaimus</taxon>
    </lineage>
</organism>
<feature type="compositionally biased region" description="Acidic residues" evidence="1">
    <location>
        <begin position="1"/>
        <end position="11"/>
    </location>
</feature>
<evidence type="ECO:0000313" key="3">
    <source>
        <dbReference type="WBParaSite" id="PSU_v2.g718.t1"/>
    </source>
</evidence>
<protein>
    <submittedName>
        <fullName evidence="3">Uncharacterized protein</fullName>
    </submittedName>
</protein>
<sequence length="265" mass="29890">MVKEEDEDDSTGDSFEPPAHIRNYRNDENILNDSKRVTSWTGTSHEFEHSAFADSKDGFKIPVLTVDEKKKFIGIVAKSLGNDVFNASVSDRLMSVILEIVSKNSIKVQNVVVIGSSETSVSLINRLAMHLSNRKYHSYFVNCVSQLPLQNVEFVDEDRIKTVVENIQIVVLLENISNKLEIVWLNRVALGTDSAHIVSVEHDFPQYPHCHSLYLGTLVESTKAHQRKYQNERFVADLGIPFSWFKDDASNALCEAFSKSTVISI</sequence>
<keyword evidence="2" id="KW-1185">Reference proteome</keyword>
<reference evidence="3" key="1">
    <citation type="submission" date="2022-11" db="UniProtKB">
        <authorList>
            <consortium name="WormBaseParasite"/>
        </authorList>
    </citation>
    <scope>IDENTIFICATION</scope>
</reference>